<accession>A0A4Y8ZP96</accession>
<protein>
    <submittedName>
        <fullName evidence="2">Uncharacterized protein</fullName>
    </submittedName>
</protein>
<gene>
    <name evidence="2" type="ORF">E2493_12995</name>
</gene>
<dbReference type="AlphaFoldDB" id="A0A4Y8ZP96"/>
<feature type="region of interest" description="Disordered" evidence="1">
    <location>
        <begin position="1"/>
        <end position="20"/>
    </location>
</feature>
<evidence type="ECO:0000313" key="2">
    <source>
        <dbReference type="EMBL" id="TFI57833.1"/>
    </source>
</evidence>
<sequence length="312" mass="36729">MTGKTRSMDEELERRKRHYTDPMRGRLPELERCLVRHRALQMILIIYHAEELKRDVIGGVAAQKRWRRALSDDDDPLDSEEEVKGDKKLKRAFDHLVRDGVLLAAERQHMVKLIQRRNSIAHHLDQVTADLSTDRFVRDWVAYLPNRQSHDYEALDQLRAARRLLSERMSAKHYVREMDVRSILFEATERALSADIKSLDRRIRKLIRKRREDVARVNAELSLEGTGLTGVFDPEWPENRYDRGRLTPRGVETCYQLFDIGKSPMAVAHLMGLSLTSARRRRRMWEALGGPEREKRVLADIPKVRIRYRYED</sequence>
<name>A0A4Y8ZP96_9SPHN</name>
<dbReference type="OrthoDB" id="7551047at2"/>
<comment type="caution">
    <text evidence="2">The sequence shown here is derived from an EMBL/GenBank/DDBJ whole genome shotgun (WGS) entry which is preliminary data.</text>
</comment>
<reference evidence="2 3" key="1">
    <citation type="submission" date="2019-03" db="EMBL/GenBank/DDBJ databases">
        <title>Genome sequence of Sphingomonas sp. 17J27-24.</title>
        <authorList>
            <person name="Kim M."/>
            <person name="Maeng S."/>
            <person name="Sathiyaraj S."/>
        </authorList>
    </citation>
    <scope>NUCLEOTIDE SEQUENCE [LARGE SCALE GENOMIC DNA]</scope>
    <source>
        <strain evidence="2 3">17J27-24</strain>
    </source>
</reference>
<dbReference type="EMBL" id="SPDV01000023">
    <property type="protein sequence ID" value="TFI57833.1"/>
    <property type="molecule type" value="Genomic_DNA"/>
</dbReference>
<dbReference type="Proteomes" id="UP000298213">
    <property type="component" value="Unassembled WGS sequence"/>
</dbReference>
<proteinExistence type="predicted"/>
<evidence type="ECO:0000313" key="3">
    <source>
        <dbReference type="Proteomes" id="UP000298213"/>
    </source>
</evidence>
<keyword evidence="3" id="KW-1185">Reference proteome</keyword>
<evidence type="ECO:0000256" key="1">
    <source>
        <dbReference type="SAM" id="MobiDB-lite"/>
    </source>
</evidence>
<organism evidence="2 3">
    <name type="scientific">Sphingomonas parva</name>
    <dbReference type="NCBI Taxonomy" id="2555898"/>
    <lineage>
        <taxon>Bacteria</taxon>
        <taxon>Pseudomonadati</taxon>
        <taxon>Pseudomonadota</taxon>
        <taxon>Alphaproteobacteria</taxon>
        <taxon>Sphingomonadales</taxon>
        <taxon>Sphingomonadaceae</taxon>
        <taxon>Sphingomonas</taxon>
    </lineage>
</organism>